<feature type="non-terminal residue" evidence="2">
    <location>
        <position position="1"/>
    </location>
</feature>
<dbReference type="AlphaFoldDB" id="A0A934I1K1"/>
<accession>A0A934I1K1</accession>
<organism evidence="2 3">
    <name type="scientific">Clostridium aciditolerans</name>
    <dbReference type="NCBI Taxonomy" id="339861"/>
    <lineage>
        <taxon>Bacteria</taxon>
        <taxon>Bacillati</taxon>
        <taxon>Bacillota</taxon>
        <taxon>Clostridia</taxon>
        <taxon>Eubacteriales</taxon>
        <taxon>Clostridiaceae</taxon>
        <taxon>Clostridium</taxon>
    </lineage>
</organism>
<sequence>APTTPAPTTPAPTTPAPTTPAPTTPAPTTPAPTTPAPTTPAPTTPAPTTPAPTTPAPTPTPCPCCFATQAPVSFAKCQLTATETITTTITCVGRFLDIDVILTNVCPNKVVDIGVLVFENDKLIAFKVCTFFTDSSGDACIAAVNAGKFCFVFEEPTACPPARTFTVKVVANYIEN</sequence>
<dbReference type="Proteomes" id="UP000622687">
    <property type="component" value="Unassembled WGS sequence"/>
</dbReference>
<proteinExistence type="predicted"/>
<keyword evidence="3" id="KW-1185">Reference proteome</keyword>
<reference evidence="2" key="1">
    <citation type="submission" date="2020-12" db="EMBL/GenBank/DDBJ databases">
        <title>Clostridium thailandense sp. nov., a novel acetogenic bacterium isolated from peat land soil in Thailand.</title>
        <authorList>
            <person name="Chaikitkaew S."/>
            <person name="Birkeland N.K."/>
        </authorList>
    </citation>
    <scope>NUCLEOTIDE SEQUENCE</scope>
    <source>
        <strain evidence="2">DSM 17425</strain>
    </source>
</reference>
<name>A0A934I1K1_9CLOT</name>
<feature type="region of interest" description="Disordered" evidence="1">
    <location>
        <begin position="1"/>
        <end position="54"/>
    </location>
</feature>
<evidence type="ECO:0000313" key="3">
    <source>
        <dbReference type="Proteomes" id="UP000622687"/>
    </source>
</evidence>
<dbReference type="EMBL" id="JAEEGB010000027">
    <property type="protein sequence ID" value="MBI6874628.1"/>
    <property type="molecule type" value="Genomic_DNA"/>
</dbReference>
<gene>
    <name evidence="2" type="ORF">I6U51_18325</name>
</gene>
<dbReference type="RefSeq" id="WP_211144013.1">
    <property type="nucleotide sequence ID" value="NZ_JAEEGB010000027.1"/>
</dbReference>
<evidence type="ECO:0000313" key="2">
    <source>
        <dbReference type="EMBL" id="MBI6874628.1"/>
    </source>
</evidence>
<evidence type="ECO:0000256" key="1">
    <source>
        <dbReference type="SAM" id="MobiDB-lite"/>
    </source>
</evidence>
<comment type="caution">
    <text evidence="2">The sequence shown here is derived from an EMBL/GenBank/DDBJ whole genome shotgun (WGS) entry which is preliminary data.</text>
</comment>
<protein>
    <submittedName>
        <fullName evidence="2">Uncharacterized protein</fullName>
    </submittedName>
</protein>